<feature type="repeat" description="Solcar" evidence="4">
    <location>
        <begin position="165"/>
        <end position="248"/>
    </location>
</feature>
<accession>A0AB34K8D1</accession>
<gene>
    <name evidence="6" type="ORF">AB1Y20_001039</name>
</gene>
<evidence type="ECO:0000256" key="4">
    <source>
        <dbReference type="PROSITE-ProRule" id="PRU00282"/>
    </source>
</evidence>
<dbReference type="InterPro" id="IPR023395">
    <property type="entry name" value="MCP_dom_sf"/>
</dbReference>
<keyword evidence="5" id="KW-0813">Transport</keyword>
<dbReference type="AlphaFoldDB" id="A0AB34K8D1"/>
<dbReference type="PANTHER" id="PTHR46080:SF3">
    <property type="entry name" value="MITOCHONDRIAL SUBSTRATE CARRIER FAMILY PROTEIN"/>
    <property type="match status" value="1"/>
</dbReference>
<comment type="similarity">
    <text evidence="5">Belongs to the mitochondrial carrier (TC 2.A.29) family.</text>
</comment>
<feature type="repeat" description="Solcar" evidence="4">
    <location>
        <begin position="263"/>
        <end position="351"/>
    </location>
</feature>
<dbReference type="Pfam" id="PF00153">
    <property type="entry name" value="Mito_carr"/>
    <property type="match status" value="3"/>
</dbReference>
<proteinExistence type="inferred from homology"/>
<evidence type="ECO:0000256" key="5">
    <source>
        <dbReference type="RuleBase" id="RU000488"/>
    </source>
</evidence>
<organism evidence="6 7">
    <name type="scientific">Prymnesium parvum</name>
    <name type="common">Toxic golden alga</name>
    <dbReference type="NCBI Taxonomy" id="97485"/>
    <lineage>
        <taxon>Eukaryota</taxon>
        <taxon>Haptista</taxon>
        <taxon>Haptophyta</taxon>
        <taxon>Prymnesiophyceae</taxon>
        <taxon>Prymnesiales</taxon>
        <taxon>Prymnesiaceae</taxon>
        <taxon>Prymnesium</taxon>
    </lineage>
</organism>
<feature type="repeat" description="Solcar" evidence="4">
    <location>
        <begin position="360"/>
        <end position="444"/>
    </location>
</feature>
<dbReference type="Proteomes" id="UP001515480">
    <property type="component" value="Unassembled WGS sequence"/>
</dbReference>
<keyword evidence="7" id="KW-1185">Reference proteome</keyword>
<evidence type="ECO:0000256" key="1">
    <source>
        <dbReference type="ARBA" id="ARBA00004141"/>
    </source>
</evidence>
<evidence type="ECO:0000313" key="6">
    <source>
        <dbReference type="EMBL" id="KAL1530119.1"/>
    </source>
</evidence>
<dbReference type="InterPro" id="IPR018108">
    <property type="entry name" value="MCP_transmembrane"/>
</dbReference>
<evidence type="ECO:0000313" key="7">
    <source>
        <dbReference type="Proteomes" id="UP001515480"/>
    </source>
</evidence>
<evidence type="ECO:0000256" key="3">
    <source>
        <dbReference type="ARBA" id="ARBA00023136"/>
    </source>
</evidence>
<dbReference type="PROSITE" id="PS50920">
    <property type="entry name" value="SOLCAR"/>
    <property type="match status" value="3"/>
</dbReference>
<sequence length="452" mass="48924">MARAMAERGARLPLPVTFRDCCYYFVASLEDVTFRDCCYYFVASLEDVTFRDCCYYFVASLEDVTFRDCCYYFVASLEGMTFRDCCDCEDSVLCCGWGGGRECKLSSDLDAGRPSRQARAAPSVTWSATVPVLSGERERRKIKSRKARGKVVSRSASFMASEHELNYPKLLVYGSGAYSVFSVVLYPLTVIKTRTQSAQHGASMTQVIRNIVETRGFKGFFSGVGPMLCGALPARACYITALEKTKATCLRGLEGANLPPSTISAAASAIGGLVAGAFSQVVYVPVDVVTQRMMVSSRASNGATESALSIVRSILRSNGVAGLYRGFGITLISYLPGSSIWWGSYGGARACLSRSLPGMPDPGSTLLAATWAAGCTVLATNPLDTLKTRVQLDQGTSPSLAAHVRTLYEAEGVRGMYRGVLPRAMHLTIWGGCIIMLYEELKRRCVLQTASA</sequence>
<dbReference type="Gene3D" id="1.50.40.10">
    <property type="entry name" value="Mitochondrial carrier domain"/>
    <property type="match status" value="1"/>
</dbReference>
<evidence type="ECO:0000256" key="2">
    <source>
        <dbReference type="ARBA" id="ARBA00022692"/>
    </source>
</evidence>
<evidence type="ECO:0008006" key="8">
    <source>
        <dbReference type="Google" id="ProtNLM"/>
    </source>
</evidence>
<protein>
    <recommendedName>
        <fullName evidence="8">Mitochondrial carrier protein</fullName>
    </recommendedName>
</protein>
<keyword evidence="2 4" id="KW-0812">Transmembrane</keyword>
<reference evidence="6 7" key="1">
    <citation type="journal article" date="2024" name="Science">
        <title>Giant polyketide synthase enzymes in the biosynthesis of giant marine polyether toxins.</title>
        <authorList>
            <person name="Fallon T.R."/>
            <person name="Shende V.V."/>
            <person name="Wierzbicki I.H."/>
            <person name="Pendleton A.L."/>
            <person name="Watervoot N.F."/>
            <person name="Auber R.P."/>
            <person name="Gonzalez D.J."/>
            <person name="Wisecaver J.H."/>
            <person name="Moore B.S."/>
        </authorList>
    </citation>
    <scope>NUCLEOTIDE SEQUENCE [LARGE SCALE GENOMIC DNA]</scope>
    <source>
        <strain evidence="6 7">12B1</strain>
    </source>
</reference>
<dbReference type="SUPFAM" id="SSF103506">
    <property type="entry name" value="Mitochondrial carrier"/>
    <property type="match status" value="1"/>
</dbReference>
<dbReference type="PANTHER" id="PTHR46080">
    <property type="entry name" value="MITOCHONDRIAL SUBSTRATE CARRIER FAMILY PROTEIN J"/>
    <property type="match status" value="1"/>
</dbReference>
<name>A0AB34K8D1_PRYPA</name>
<comment type="subcellular location">
    <subcellularLocation>
        <location evidence="1">Membrane</location>
        <topology evidence="1">Multi-pass membrane protein</topology>
    </subcellularLocation>
</comment>
<keyword evidence="3 4" id="KW-0472">Membrane</keyword>
<comment type="caution">
    <text evidence="6">The sequence shown here is derived from an EMBL/GenBank/DDBJ whole genome shotgun (WGS) entry which is preliminary data.</text>
</comment>
<dbReference type="EMBL" id="JBGBPQ010000001">
    <property type="protein sequence ID" value="KAL1530119.1"/>
    <property type="molecule type" value="Genomic_DNA"/>
</dbReference>
<dbReference type="GO" id="GO:0016020">
    <property type="term" value="C:membrane"/>
    <property type="evidence" value="ECO:0007669"/>
    <property type="project" value="UniProtKB-SubCell"/>
</dbReference>